<evidence type="ECO:0000256" key="1">
    <source>
        <dbReference type="SAM" id="MobiDB-lite"/>
    </source>
</evidence>
<comment type="caution">
    <text evidence="2">The sequence shown here is derived from an EMBL/GenBank/DDBJ whole genome shotgun (WGS) entry which is preliminary data.</text>
</comment>
<keyword evidence="3" id="KW-1185">Reference proteome</keyword>
<feature type="compositionally biased region" description="Polar residues" evidence="1">
    <location>
        <begin position="1"/>
        <end position="10"/>
    </location>
</feature>
<reference evidence="2 3" key="1">
    <citation type="journal article" date="2012" name="FEMS Yeast Res.">
        <title>The genome sequence of the wine yeast VIN7 reveals an allotriploid hybrid genome with Saccharomyces cerevisiae and Saccharomyces kudriavzevii origins.</title>
        <authorList>
            <person name="Borneman A.R."/>
            <person name="Desany B.A."/>
            <person name="Riches D."/>
            <person name="Affourtit J.P."/>
            <person name="Forgan A.H."/>
            <person name="Pretorius I.S."/>
            <person name="Egholm M."/>
            <person name="Chambers P.J."/>
        </authorList>
    </citation>
    <scope>NUCLEOTIDE SEQUENCE [LARGE SCALE GENOMIC DNA]</scope>
    <source>
        <strain evidence="2 3">VIN7</strain>
    </source>
</reference>
<dbReference type="PRINTS" id="PR02039">
    <property type="entry name" value="SPLICEFRBRR1"/>
</dbReference>
<dbReference type="AlphaFoldDB" id="H0H2D3"/>
<gene>
    <name evidence="2" type="ORF">VIN7_10495</name>
</gene>
<protein>
    <submittedName>
        <fullName evidence="2">Brr1p</fullName>
    </submittedName>
</protein>
<dbReference type="GO" id="GO:0000387">
    <property type="term" value="P:spliceosomal snRNP assembly"/>
    <property type="evidence" value="ECO:0007669"/>
    <property type="project" value="InterPro"/>
</dbReference>
<dbReference type="Proteomes" id="UP000009009">
    <property type="component" value="Unassembled WGS sequence"/>
</dbReference>
<dbReference type="EMBL" id="AGVY01000387">
    <property type="protein sequence ID" value="EHM99814.1"/>
    <property type="molecule type" value="Genomic_DNA"/>
</dbReference>
<dbReference type="OrthoDB" id="428895at2759"/>
<accession>H0H2D3</accession>
<dbReference type="InterPro" id="IPR023251">
    <property type="entry name" value="Brr1"/>
</dbReference>
<sequence>MSIKNQMNLQKRTRHKSSMYDDEDEEATKRHAVPLFLMRLQNNADLWVKWFNSVKSAVLANAYEFTGYDDETLDLLLFYLRNYLKDIPRKTSKVENIIDVLDQYSFPEKPEDREQKLEIDEEWAKYTLIRLEKVNIKSFEDVKKIIAESDAHELNGYSQWFKYIINNEPRHTMFCRKITSTQLWVLFRYMSNTWIKEIYKEGSNCHRLQDWLLYLLIHTPEKLTAEYTSMLRDLGKKCRELLQKKPAQARNDNRITLPMEMRELDLEMPSAMDSATMIELTICVIALDFGQKDLIV</sequence>
<dbReference type="Pfam" id="PF04938">
    <property type="entry name" value="SIP1"/>
    <property type="match status" value="1"/>
</dbReference>
<dbReference type="InterPro" id="IPR035426">
    <property type="entry name" value="Gemin2/Brr1"/>
</dbReference>
<dbReference type="HOGENOM" id="CLU_748374_0_0_1"/>
<dbReference type="GO" id="GO:0030532">
    <property type="term" value="C:small nuclear ribonucleoprotein complex"/>
    <property type="evidence" value="ECO:0007669"/>
    <property type="project" value="InterPro"/>
</dbReference>
<dbReference type="Gene3D" id="1.20.58.1070">
    <property type="match status" value="1"/>
</dbReference>
<proteinExistence type="predicted"/>
<evidence type="ECO:0000313" key="3">
    <source>
        <dbReference type="Proteomes" id="UP000009009"/>
    </source>
</evidence>
<name>H0H2D3_SACCK</name>
<feature type="region of interest" description="Disordered" evidence="1">
    <location>
        <begin position="1"/>
        <end position="25"/>
    </location>
</feature>
<organism evidence="2 3">
    <name type="scientific">Saccharomyces cerevisiae x Saccharomyces kudriavzevii (strain VIN7)</name>
    <name type="common">Yeast</name>
    <dbReference type="NCBI Taxonomy" id="1095631"/>
    <lineage>
        <taxon>Eukaryota</taxon>
        <taxon>Fungi</taxon>
        <taxon>Dikarya</taxon>
        <taxon>Ascomycota</taxon>
        <taxon>Saccharomycotina</taxon>
        <taxon>Saccharomycetes</taxon>
        <taxon>Saccharomycetales</taxon>
        <taxon>Saccharomycetaceae</taxon>
        <taxon>Saccharomyces</taxon>
    </lineage>
</organism>
<evidence type="ECO:0000313" key="2">
    <source>
        <dbReference type="EMBL" id="EHM99814.1"/>
    </source>
</evidence>
<dbReference type="PhylomeDB" id="H0H2D3"/>